<keyword evidence="1" id="KW-0732">Signal</keyword>
<feature type="chain" id="PRO_5004881973" evidence="1">
    <location>
        <begin position="23"/>
        <end position="173"/>
    </location>
</feature>
<dbReference type="OMA" id="GQEMERW"/>
<evidence type="ECO:0000256" key="1">
    <source>
        <dbReference type="SAM" id="SignalP"/>
    </source>
</evidence>
<dbReference type="EMBL" id="APAU02000284">
    <property type="protein sequence ID" value="EUB54287.1"/>
    <property type="molecule type" value="Genomic_DNA"/>
</dbReference>
<dbReference type="KEGG" id="egl:EGR_10854"/>
<dbReference type="RefSeq" id="XP_024345483.1">
    <property type="nucleotide sequence ID" value="XM_024500103.1"/>
</dbReference>
<keyword evidence="3" id="KW-1185">Reference proteome</keyword>
<accession>W6U7E0</accession>
<organism evidence="2 3">
    <name type="scientific">Echinococcus granulosus</name>
    <name type="common">Hydatid tapeworm</name>
    <dbReference type="NCBI Taxonomy" id="6210"/>
    <lineage>
        <taxon>Eukaryota</taxon>
        <taxon>Metazoa</taxon>
        <taxon>Spiralia</taxon>
        <taxon>Lophotrochozoa</taxon>
        <taxon>Platyhelminthes</taxon>
        <taxon>Cestoda</taxon>
        <taxon>Eucestoda</taxon>
        <taxon>Cyclophyllidea</taxon>
        <taxon>Taeniidae</taxon>
        <taxon>Echinococcus</taxon>
        <taxon>Echinococcus granulosus group</taxon>
    </lineage>
</organism>
<comment type="caution">
    <text evidence="2">The sequence shown here is derived from an EMBL/GenBank/DDBJ whole genome shotgun (WGS) entry which is preliminary data.</text>
</comment>
<dbReference type="GeneID" id="36346569"/>
<dbReference type="OrthoDB" id="6301656at2759"/>
<reference evidence="2 3" key="1">
    <citation type="journal article" date="2013" name="Nat. Genet.">
        <title>The genome of the hydatid tapeworm Echinococcus granulosus.</title>
        <authorList>
            <person name="Zheng H."/>
            <person name="Zhang W."/>
            <person name="Zhang L."/>
            <person name="Zhang Z."/>
            <person name="Li J."/>
            <person name="Lu G."/>
            <person name="Zhu Y."/>
            <person name="Wang Y."/>
            <person name="Huang Y."/>
            <person name="Liu J."/>
            <person name="Kang H."/>
            <person name="Chen J."/>
            <person name="Wang L."/>
            <person name="Chen A."/>
            <person name="Yu S."/>
            <person name="Gao Z."/>
            <person name="Jin L."/>
            <person name="Gu W."/>
            <person name="Wang Z."/>
            <person name="Zhao L."/>
            <person name="Shi B."/>
            <person name="Wen H."/>
            <person name="Lin R."/>
            <person name="Jones M.K."/>
            <person name="Brejova B."/>
            <person name="Vinar T."/>
            <person name="Zhao G."/>
            <person name="McManus D.P."/>
            <person name="Chen Z."/>
            <person name="Zhou Y."/>
            <person name="Wang S."/>
        </authorList>
    </citation>
    <scope>NUCLEOTIDE SEQUENCE [LARGE SCALE GENOMIC DNA]</scope>
</reference>
<proteinExistence type="predicted"/>
<protein>
    <submittedName>
        <fullName evidence="2">Uncharacterized protein</fullName>
    </submittedName>
</protein>
<feature type="signal peptide" evidence="1">
    <location>
        <begin position="1"/>
        <end position="22"/>
    </location>
</feature>
<dbReference type="Proteomes" id="UP000019149">
    <property type="component" value="Unassembled WGS sequence"/>
</dbReference>
<name>W6U7E0_ECHGR</name>
<dbReference type="CTD" id="36346569"/>
<evidence type="ECO:0000313" key="2">
    <source>
        <dbReference type="EMBL" id="EUB54287.1"/>
    </source>
</evidence>
<dbReference type="AlphaFoldDB" id="W6U7E0"/>
<sequence length="173" mass="19371">MQFLHFNGILLLVLLLPVHILGHERTVESILDCALNDAPRNIAKYGSGFHVQSVEHIGRSCPFTLLKATISRNVTYTLRTCISASHLVILPPTTEVTELTIGSLELEITVQVTKCVHPGVKVTLEAPVFKDAYLYTKPSQKIPADELKQLILSKAGQEMERWIQEIIYAFMCE</sequence>
<gene>
    <name evidence="2" type="ORF">EGR_10854</name>
</gene>
<evidence type="ECO:0000313" key="3">
    <source>
        <dbReference type="Proteomes" id="UP000019149"/>
    </source>
</evidence>